<dbReference type="AlphaFoldDB" id="A0A2B7XVA2"/>
<dbReference type="PANTHER" id="PTHR13878">
    <property type="entry name" value="GULONOLACTONE OXIDASE"/>
    <property type="match status" value="1"/>
</dbReference>
<dbReference type="STRING" id="1447875.A0A2B7XVA2"/>
<comment type="caution">
    <text evidence="5">The sequence shown here is derived from an EMBL/GenBank/DDBJ whole genome shotgun (WGS) entry which is preliminary data.</text>
</comment>
<dbReference type="Gene3D" id="3.30.465.10">
    <property type="match status" value="2"/>
</dbReference>
<proteinExistence type="inferred from homology"/>
<reference evidence="5 6" key="1">
    <citation type="submission" date="2017-10" db="EMBL/GenBank/DDBJ databases">
        <title>Comparative genomics in systemic dimorphic fungi from Ajellomycetaceae.</title>
        <authorList>
            <person name="Munoz J.F."/>
            <person name="Mcewen J.G."/>
            <person name="Clay O.K."/>
            <person name="Cuomo C.A."/>
        </authorList>
    </citation>
    <scope>NUCLEOTIDE SEQUENCE [LARGE SCALE GENOMIC DNA]</scope>
    <source>
        <strain evidence="5 6">UAMH5409</strain>
    </source>
</reference>
<dbReference type="InterPro" id="IPR012951">
    <property type="entry name" value="BBE"/>
</dbReference>
<gene>
    <name evidence="5" type="ORF">AJ79_04063</name>
</gene>
<dbReference type="Proteomes" id="UP000223968">
    <property type="component" value="Unassembled WGS sequence"/>
</dbReference>
<keyword evidence="3" id="KW-0732">Signal</keyword>
<dbReference type="OrthoDB" id="9983560at2759"/>
<dbReference type="GO" id="GO:0016491">
    <property type="term" value="F:oxidoreductase activity"/>
    <property type="evidence" value="ECO:0007669"/>
    <property type="project" value="UniProtKB-KW"/>
</dbReference>
<name>A0A2B7XVA2_9EURO</name>
<sequence>MKHDRLLFAAAVAANLLPVFAQDPSAVTPAVTKVTPGPGDHYFEFETLQLVEESLNQLEEQNKALFNFGDPSVTPPPVEKRDDEDVSYCKVFPGDPLWPRPPMWDIFNRLLGGGLIPSLPMASACYEGEEYDAERCEFVEANFNNSYVTTEDPIEILAISFQGMTCMPTTDPTGSCTLGGYPAFAVDVSNVAQVQLAVNFARNSGIRLIVKNTGHDFSGKSAGAGSLSIWTHNLKDMEFIPEYSAEGTDWTGPAIKAGSGVQAYDLYEFCNQHGVVTIGGEGQTVGITGGYIQGGGHSPLSSIYGMGADHVLEMEVVTPDGHFVTASKSENEELFWALRGGGGSTYGVVTSMTLKARPDMKVTTTTFTFTSGGTVTKENFWQGVRYFFDYFIPFTDAGTYSYFFLMPAGPEDFLFLMQPFFAPQMSIEETETLLGPWFTQLADLGITVQANFTHHSTFHAAWSSSFPLEVIDKRYNADGSRLFPRANWEDKETLDATFNAWKTSIEKGIITINFNIAPTLARGNFAGGDADNSVNPAWRETVMHSIQSISWAPDLSPEEILEVRDSFTNGDMQRWRDVSPGAGSYLGEADRIEPNFQQAFYGSHYERLLALKKKVDPWDVFWAATAVGSEGWEVVTENGLPHENGRLCRVEKVV</sequence>
<keyword evidence="6" id="KW-1185">Reference proteome</keyword>
<evidence type="ECO:0000259" key="4">
    <source>
        <dbReference type="PROSITE" id="PS51387"/>
    </source>
</evidence>
<feature type="signal peptide" evidence="3">
    <location>
        <begin position="1"/>
        <end position="21"/>
    </location>
</feature>
<evidence type="ECO:0000256" key="2">
    <source>
        <dbReference type="ARBA" id="ARBA00023002"/>
    </source>
</evidence>
<dbReference type="SUPFAM" id="SSF56176">
    <property type="entry name" value="FAD-binding/transporter-associated domain-like"/>
    <property type="match status" value="1"/>
</dbReference>
<dbReference type="InterPro" id="IPR016169">
    <property type="entry name" value="FAD-bd_PCMH_sub2"/>
</dbReference>
<feature type="domain" description="FAD-binding PCMH-type" evidence="4">
    <location>
        <begin position="178"/>
        <end position="359"/>
    </location>
</feature>
<evidence type="ECO:0000313" key="5">
    <source>
        <dbReference type="EMBL" id="PGH12703.1"/>
    </source>
</evidence>
<dbReference type="InterPro" id="IPR016166">
    <property type="entry name" value="FAD-bd_PCMH"/>
</dbReference>
<dbReference type="InterPro" id="IPR006094">
    <property type="entry name" value="Oxid_FAD_bind_N"/>
</dbReference>
<dbReference type="PANTHER" id="PTHR13878:SF91">
    <property type="entry name" value="FAD BINDING DOMAIN PROTEIN (AFU_ORTHOLOGUE AFUA_6G12070)-RELATED"/>
    <property type="match status" value="1"/>
</dbReference>
<dbReference type="InterPro" id="IPR036318">
    <property type="entry name" value="FAD-bd_PCMH-like_sf"/>
</dbReference>
<dbReference type="PROSITE" id="PS51387">
    <property type="entry name" value="FAD_PCMH"/>
    <property type="match status" value="1"/>
</dbReference>
<accession>A0A2B7XVA2</accession>
<dbReference type="EMBL" id="PDNB01000054">
    <property type="protein sequence ID" value="PGH12703.1"/>
    <property type="molecule type" value="Genomic_DNA"/>
</dbReference>
<evidence type="ECO:0000256" key="3">
    <source>
        <dbReference type="SAM" id="SignalP"/>
    </source>
</evidence>
<evidence type="ECO:0000256" key="1">
    <source>
        <dbReference type="ARBA" id="ARBA00005466"/>
    </source>
</evidence>
<evidence type="ECO:0000313" key="6">
    <source>
        <dbReference type="Proteomes" id="UP000223968"/>
    </source>
</evidence>
<dbReference type="Pfam" id="PF01565">
    <property type="entry name" value="FAD_binding_4"/>
    <property type="match status" value="1"/>
</dbReference>
<dbReference type="GO" id="GO:0071949">
    <property type="term" value="F:FAD binding"/>
    <property type="evidence" value="ECO:0007669"/>
    <property type="project" value="InterPro"/>
</dbReference>
<protein>
    <recommendedName>
        <fullName evidence="4">FAD-binding PCMH-type domain-containing protein</fullName>
    </recommendedName>
</protein>
<keyword evidence="2" id="KW-0560">Oxidoreductase</keyword>
<dbReference type="Pfam" id="PF08031">
    <property type="entry name" value="BBE"/>
    <property type="match status" value="1"/>
</dbReference>
<comment type="similarity">
    <text evidence="1">Belongs to the oxygen-dependent FAD-linked oxidoreductase family.</text>
</comment>
<dbReference type="InterPro" id="IPR050432">
    <property type="entry name" value="FAD-linked_Oxidoreductases_BP"/>
</dbReference>
<organism evidence="5 6">
    <name type="scientific">Helicocarpus griseus UAMH5409</name>
    <dbReference type="NCBI Taxonomy" id="1447875"/>
    <lineage>
        <taxon>Eukaryota</taxon>
        <taxon>Fungi</taxon>
        <taxon>Dikarya</taxon>
        <taxon>Ascomycota</taxon>
        <taxon>Pezizomycotina</taxon>
        <taxon>Eurotiomycetes</taxon>
        <taxon>Eurotiomycetidae</taxon>
        <taxon>Onygenales</taxon>
        <taxon>Ajellomycetaceae</taxon>
        <taxon>Helicocarpus</taxon>
    </lineage>
</organism>
<feature type="chain" id="PRO_5012518770" description="FAD-binding PCMH-type domain-containing protein" evidence="3">
    <location>
        <begin position="22"/>
        <end position="654"/>
    </location>
</feature>